<comment type="caution">
    <text evidence="2">The sequence shown here is derived from an EMBL/GenBank/DDBJ whole genome shotgun (WGS) entry which is preliminary data.</text>
</comment>
<accession>A0ABQ5BWF7</accession>
<dbReference type="Proteomes" id="UP001151760">
    <property type="component" value="Unassembled WGS sequence"/>
</dbReference>
<keyword evidence="3" id="KW-1185">Reference proteome</keyword>
<evidence type="ECO:0000313" key="3">
    <source>
        <dbReference type="Proteomes" id="UP001151760"/>
    </source>
</evidence>
<dbReference type="EMBL" id="BQNB010013657">
    <property type="protein sequence ID" value="GJT18683.1"/>
    <property type="molecule type" value="Genomic_DNA"/>
</dbReference>
<proteinExistence type="predicted"/>
<reference evidence="2" key="1">
    <citation type="journal article" date="2022" name="Int. J. Mol. Sci.">
        <title>Draft Genome of Tanacetum Coccineum: Genomic Comparison of Closely Related Tanacetum-Family Plants.</title>
        <authorList>
            <person name="Yamashiro T."/>
            <person name="Shiraishi A."/>
            <person name="Nakayama K."/>
            <person name="Satake H."/>
        </authorList>
    </citation>
    <scope>NUCLEOTIDE SEQUENCE</scope>
</reference>
<gene>
    <name evidence="2" type="ORF">Tco_0877389</name>
</gene>
<reference evidence="2" key="2">
    <citation type="submission" date="2022-01" db="EMBL/GenBank/DDBJ databases">
        <authorList>
            <person name="Yamashiro T."/>
            <person name="Shiraishi A."/>
            <person name="Satake H."/>
            <person name="Nakayama K."/>
        </authorList>
    </citation>
    <scope>NUCLEOTIDE SEQUENCE</scope>
</reference>
<evidence type="ECO:0000313" key="2">
    <source>
        <dbReference type="EMBL" id="GJT18683.1"/>
    </source>
</evidence>
<feature type="region of interest" description="Disordered" evidence="1">
    <location>
        <begin position="273"/>
        <end position="301"/>
    </location>
</feature>
<protein>
    <submittedName>
        <fullName evidence="2">Uncharacterized protein</fullName>
    </submittedName>
</protein>
<name>A0ABQ5BWF7_9ASTR</name>
<sequence length="416" mass="47016">MKFLIVLSEDTNGSSKKSKGLILAGNHLLDLYQASPKESHLIAMKRIFSTSSALPILKDNYLFWSAIKQQSVAMSSAEAEYVAAIRNTLGDIPKLPQEFWCTAIAYDTNPPANDSKVCPLKEYKIKFTMMNGKNPLTLEFKTFVYSTSLDYNEGTYVSHPTLEVVKAELAKIVMNLILLDRTPILKTAFRVAWRILFTFIIQGLEASGALFMKRTKPKYKNTTLRPKQHHLTSSEVELDFEPLKLTSMADFQALLGDDDLKEDSDDDVFEAGEEIDEDNQGPKTEETQSHHSTKHTNEEEHQNFQQILNLFKTNHNTSLRMILENIREIHNVVKEDPALNKKVLEATEAYTKNSTTLTELLTLMKTFDLSGLKSLTESLKVVVDAQNDHLAKWTKSSTSIAWSLGPRLTNIELTHS</sequence>
<evidence type="ECO:0000256" key="1">
    <source>
        <dbReference type="SAM" id="MobiDB-lite"/>
    </source>
</evidence>
<feature type="compositionally biased region" description="Basic and acidic residues" evidence="1">
    <location>
        <begin position="283"/>
        <end position="301"/>
    </location>
</feature>
<organism evidence="2 3">
    <name type="scientific">Tanacetum coccineum</name>
    <dbReference type="NCBI Taxonomy" id="301880"/>
    <lineage>
        <taxon>Eukaryota</taxon>
        <taxon>Viridiplantae</taxon>
        <taxon>Streptophyta</taxon>
        <taxon>Embryophyta</taxon>
        <taxon>Tracheophyta</taxon>
        <taxon>Spermatophyta</taxon>
        <taxon>Magnoliopsida</taxon>
        <taxon>eudicotyledons</taxon>
        <taxon>Gunneridae</taxon>
        <taxon>Pentapetalae</taxon>
        <taxon>asterids</taxon>
        <taxon>campanulids</taxon>
        <taxon>Asterales</taxon>
        <taxon>Asteraceae</taxon>
        <taxon>Asteroideae</taxon>
        <taxon>Anthemideae</taxon>
        <taxon>Anthemidinae</taxon>
        <taxon>Tanacetum</taxon>
    </lineage>
</organism>